<dbReference type="AlphaFoldDB" id="A0AAF1BHE6"/>
<feature type="region of interest" description="Disordered" evidence="1">
    <location>
        <begin position="1"/>
        <end position="48"/>
    </location>
</feature>
<dbReference type="EMBL" id="CP086716">
    <property type="protein sequence ID" value="WOO80127.1"/>
    <property type="molecule type" value="Genomic_DNA"/>
</dbReference>
<evidence type="ECO:0000259" key="2">
    <source>
        <dbReference type="Pfam" id="PF09429"/>
    </source>
</evidence>
<feature type="compositionally biased region" description="Basic and acidic residues" evidence="1">
    <location>
        <begin position="11"/>
        <end position="48"/>
    </location>
</feature>
<feature type="compositionally biased region" description="Gly residues" evidence="1">
    <location>
        <begin position="433"/>
        <end position="443"/>
    </location>
</feature>
<protein>
    <submittedName>
        <fullName evidence="3">Protein saf1</fullName>
    </submittedName>
</protein>
<feature type="compositionally biased region" description="Low complexity" evidence="1">
    <location>
        <begin position="302"/>
        <end position="365"/>
    </location>
</feature>
<feature type="compositionally biased region" description="Acidic residues" evidence="1">
    <location>
        <begin position="197"/>
        <end position="209"/>
    </location>
</feature>
<dbReference type="GO" id="GO:0006396">
    <property type="term" value="P:RNA processing"/>
    <property type="evidence" value="ECO:0007669"/>
    <property type="project" value="InterPro"/>
</dbReference>
<organism evidence="3 4">
    <name type="scientific">Vanrija pseudolonga</name>
    <dbReference type="NCBI Taxonomy" id="143232"/>
    <lineage>
        <taxon>Eukaryota</taxon>
        <taxon>Fungi</taxon>
        <taxon>Dikarya</taxon>
        <taxon>Basidiomycota</taxon>
        <taxon>Agaricomycotina</taxon>
        <taxon>Tremellomycetes</taxon>
        <taxon>Trichosporonales</taxon>
        <taxon>Trichosporonaceae</taxon>
        <taxon>Vanrija</taxon>
    </lineage>
</organism>
<feature type="compositionally biased region" description="Acidic residues" evidence="1">
    <location>
        <begin position="168"/>
        <end position="184"/>
    </location>
</feature>
<name>A0AAF1BHE6_9TREE</name>
<sequence>MAKKSANPADAFRKAQRAKEIKKNKDERKKKRDEKTVKRDTRDLEGEIKSLKAASSLNDEQKARLTSLESELKYVSKLKDKYVKAHPDAADRVYNTERRGGDRPGTWRRPEDEADAESSTPAVDPRAHLYHPDGTLRDPKRSAYYHATYNPFGVPPPGMPYKERDDLPSSDESSDDEDEEDSDSDIVMPEGPRPGEESDADSDDSDDIPLPEGPPPPRLPPGGPPAAAPFGGPPPPFGAPPFGAPPFPVPPFARPPRPAFTPVTAPGVGWGHLMDAPTPPQRRPQNGAGAGPSRLPAPPASLPAKPGTATSASVIATSTTKSTATSPPGSSSSGAPPTAPAPSQASNTSAAASAGNAKAATISAAPQLRDLRKETTVFVPRGVKRRAPGVPSVNATPGAGVVDADGDVVKRTSDSGPGLLGKLQAVGVAPTPRGGGGRVGAGGHAASAGVTGTEAEDDYERFLEGLE</sequence>
<feature type="compositionally biased region" description="Pro residues" evidence="1">
    <location>
        <begin position="211"/>
        <end position="259"/>
    </location>
</feature>
<evidence type="ECO:0000256" key="1">
    <source>
        <dbReference type="SAM" id="MobiDB-lite"/>
    </source>
</evidence>
<feature type="compositionally biased region" description="Basic and acidic residues" evidence="1">
    <location>
        <begin position="125"/>
        <end position="141"/>
    </location>
</feature>
<feature type="region of interest" description="Disordered" evidence="1">
    <location>
        <begin position="79"/>
        <end position="456"/>
    </location>
</feature>
<dbReference type="GeneID" id="87806881"/>
<evidence type="ECO:0000313" key="4">
    <source>
        <dbReference type="Proteomes" id="UP000827549"/>
    </source>
</evidence>
<dbReference type="Proteomes" id="UP000827549">
    <property type="component" value="Chromosome 3"/>
</dbReference>
<keyword evidence="4" id="KW-1185">Reference proteome</keyword>
<proteinExistence type="predicted"/>
<gene>
    <name evidence="3" type="primary">saf1</name>
    <name evidence="3" type="ORF">LOC62_03G003640</name>
</gene>
<evidence type="ECO:0000313" key="3">
    <source>
        <dbReference type="EMBL" id="WOO80127.1"/>
    </source>
</evidence>
<reference evidence="3" key="1">
    <citation type="submission" date="2023-10" db="EMBL/GenBank/DDBJ databases">
        <authorList>
            <person name="Noh H."/>
        </authorList>
    </citation>
    <scope>NUCLEOTIDE SEQUENCE</scope>
    <source>
        <strain evidence="3">DUCC4014</strain>
    </source>
</reference>
<accession>A0AAF1BHE6</accession>
<dbReference type="InterPro" id="IPR019007">
    <property type="entry name" value="Wbp11/ELF5/Saf1_N"/>
</dbReference>
<dbReference type="Pfam" id="PF12622">
    <property type="entry name" value="NpwBP"/>
    <property type="match status" value="1"/>
</dbReference>
<dbReference type="RefSeq" id="XP_062626159.1">
    <property type="nucleotide sequence ID" value="XM_062770175.1"/>
</dbReference>
<feature type="compositionally biased region" description="Basic and acidic residues" evidence="1">
    <location>
        <begin position="79"/>
        <end position="102"/>
    </location>
</feature>
<dbReference type="Pfam" id="PF09429">
    <property type="entry name" value="Wbp11"/>
    <property type="match status" value="1"/>
</dbReference>
<feature type="domain" description="Wbp11/ELF5/Saf1 N-terminal" evidence="2">
    <location>
        <begin position="3"/>
        <end position="77"/>
    </location>
</feature>